<gene>
    <name evidence="2" type="ORF">D9613_008972</name>
</gene>
<evidence type="ECO:0000313" key="3">
    <source>
        <dbReference type="Proteomes" id="UP000521872"/>
    </source>
</evidence>
<proteinExistence type="predicted"/>
<comment type="caution">
    <text evidence="2">The sequence shown here is derived from an EMBL/GenBank/DDBJ whole genome shotgun (WGS) entry which is preliminary data.</text>
</comment>
<name>A0A8H4VW48_9AGAR</name>
<sequence>MSLSSPSHRLKQQRRPSGLRHSTTVTEAGEILQFYQDLQRWEPLELDLSLPIDNSTIHTIDRLLPASPRHDHSDVLVALTVRYTHADIRDDWDFVFSRIKLNANRIKSLCSGPTIIGMLMRHDPLGSSPPMLWNALESLEVKRMFLDTNSDEEDQLNHVLVNAPFLTRLSLRPLSVISDRVVIPYGQITHLAIVDENPSLHDCWRLIRQCTSSSLSGSSLMEIQISGRLISIPSIPSILRLVQSSLVSFTLHNDCAYNFVATQSSLSATDFGPIRLFKLKNFIITSTSQDFVVAACRSILMFTTKPVEVEGFQKGSDKGQLPLASYGCDGQSGHLLFNAPATYLESIRKVLFQNMPHLEHRS</sequence>
<protein>
    <submittedName>
        <fullName evidence="2">Uncharacterized protein</fullName>
    </submittedName>
</protein>
<dbReference type="Proteomes" id="UP000521872">
    <property type="component" value="Unassembled WGS sequence"/>
</dbReference>
<accession>A0A8H4VW48</accession>
<feature type="region of interest" description="Disordered" evidence="1">
    <location>
        <begin position="1"/>
        <end position="22"/>
    </location>
</feature>
<organism evidence="2 3">
    <name type="scientific">Agrocybe pediades</name>
    <dbReference type="NCBI Taxonomy" id="84607"/>
    <lineage>
        <taxon>Eukaryota</taxon>
        <taxon>Fungi</taxon>
        <taxon>Dikarya</taxon>
        <taxon>Basidiomycota</taxon>
        <taxon>Agaricomycotina</taxon>
        <taxon>Agaricomycetes</taxon>
        <taxon>Agaricomycetidae</taxon>
        <taxon>Agaricales</taxon>
        <taxon>Agaricineae</taxon>
        <taxon>Strophariaceae</taxon>
        <taxon>Agrocybe</taxon>
    </lineage>
</organism>
<evidence type="ECO:0000256" key="1">
    <source>
        <dbReference type="SAM" id="MobiDB-lite"/>
    </source>
</evidence>
<evidence type="ECO:0000313" key="2">
    <source>
        <dbReference type="EMBL" id="KAF4622545.1"/>
    </source>
</evidence>
<keyword evidence="3" id="KW-1185">Reference proteome</keyword>
<reference evidence="2 3" key="1">
    <citation type="submission" date="2019-12" db="EMBL/GenBank/DDBJ databases">
        <authorList>
            <person name="Floudas D."/>
            <person name="Bentzer J."/>
            <person name="Ahren D."/>
            <person name="Johansson T."/>
            <person name="Persson P."/>
            <person name="Tunlid A."/>
        </authorList>
    </citation>
    <scope>NUCLEOTIDE SEQUENCE [LARGE SCALE GENOMIC DNA]</scope>
    <source>
        <strain evidence="2 3">CBS 102.39</strain>
    </source>
</reference>
<feature type="compositionally biased region" description="Basic residues" evidence="1">
    <location>
        <begin position="8"/>
        <end position="18"/>
    </location>
</feature>
<dbReference type="AlphaFoldDB" id="A0A8H4VW48"/>
<dbReference type="EMBL" id="JAACJL010000002">
    <property type="protein sequence ID" value="KAF4622545.1"/>
    <property type="molecule type" value="Genomic_DNA"/>
</dbReference>